<organism evidence="6 7">
    <name type="scientific">Candidatus Erysipelatoclostridium merdavium</name>
    <dbReference type="NCBI Taxonomy" id="2838566"/>
    <lineage>
        <taxon>Bacteria</taxon>
        <taxon>Bacillati</taxon>
        <taxon>Bacillota</taxon>
        <taxon>Erysipelotrichia</taxon>
        <taxon>Erysipelotrichales</taxon>
        <taxon>Erysipelotrichales incertae sedis</taxon>
    </lineage>
</organism>
<keyword evidence="4" id="KW-0233">DNA recombination</keyword>
<accession>A0A9D1XK39</accession>
<keyword evidence="5" id="KW-0812">Transmembrane</keyword>
<dbReference type="AlphaFoldDB" id="A0A9D1XK39"/>
<evidence type="ECO:0000256" key="3">
    <source>
        <dbReference type="ARBA" id="ARBA00023054"/>
    </source>
</evidence>
<evidence type="ECO:0000313" key="7">
    <source>
        <dbReference type="Proteomes" id="UP000886724"/>
    </source>
</evidence>
<dbReference type="PANTHER" id="PTHR30563">
    <property type="entry name" value="DNA RECOMBINATION PROTEIN RMUC"/>
    <property type="match status" value="1"/>
</dbReference>
<proteinExistence type="inferred from homology"/>
<dbReference type="Proteomes" id="UP000886724">
    <property type="component" value="Unassembled WGS sequence"/>
</dbReference>
<comment type="caution">
    <text evidence="6">The sequence shown here is derived from an EMBL/GenBank/DDBJ whole genome shotgun (WGS) entry which is preliminary data.</text>
</comment>
<evidence type="ECO:0000256" key="1">
    <source>
        <dbReference type="ARBA" id="ARBA00003416"/>
    </source>
</evidence>
<feature type="transmembrane region" description="Helical" evidence="5">
    <location>
        <begin position="6"/>
        <end position="24"/>
    </location>
</feature>
<evidence type="ECO:0000256" key="4">
    <source>
        <dbReference type="ARBA" id="ARBA00023172"/>
    </source>
</evidence>
<keyword evidence="5" id="KW-1133">Transmembrane helix</keyword>
<dbReference type="InterPro" id="IPR003798">
    <property type="entry name" value="DNA_recombination_RmuC"/>
</dbReference>
<comment type="similarity">
    <text evidence="2">Belongs to the RmuC family.</text>
</comment>
<dbReference type="EMBL" id="DXET01000072">
    <property type="protein sequence ID" value="HIX80897.1"/>
    <property type="molecule type" value="Genomic_DNA"/>
</dbReference>
<comment type="function">
    <text evidence="1">Involved in DNA recombination.</text>
</comment>
<name>A0A9D1XK39_9FIRM</name>
<keyword evidence="5" id="KW-0472">Membrane</keyword>
<reference evidence="6" key="1">
    <citation type="journal article" date="2021" name="PeerJ">
        <title>Extensive microbial diversity within the chicken gut microbiome revealed by metagenomics and culture.</title>
        <authorList>
            <person name="Gilroy R."/>
            <person name="Ravi A."/>
            <person name="Getino M."/>
            <person name="Pursley I."/>
            <person name="Horton D.L."/>
            <person name="Alikhan N.F."/>
            <person name="Baker D."/>
            <person name="Gharbi K."/>
            <person name="Hall N."/>
            <person name="Watson M."/>
            <person name="Adriaenssens E.M."/>
            <person name="Foster-Nyarko E."/>
            <person name="Jarju S."/>
            <person name="Secka A."/>
            <person name="Antonio M."/>
            <person name="Oren A."/>
            <person name="Chaudhuri R.R."/>
            <person name="La Ragione R."/>
            <person name="Hildebrand F."/>
            <person name="Pallen M.J."/>
        </authorList>
    </citation>
    <scope>NUCLEOTIDE SEQUENCE</scope>
    <source>
        <strain evidence="6">ChiGjej1B1-14440</strain>
    </source>
</reference>
<reference evidence="6" key="2">
    <citation type="submission" date="2021-04" db="EMBL/GenBank/DDBJ databases">
        <authorList>
            <person name="Gilroy R."/>
        </authorList>
    </citation>
    <scope>NUCLEOTIDE SEQUENCE</scope>
    <source>
        <strain evidence="6">ChiGjej1B1-14440</strain>
    </source>
</reference>
<evidence type="ECO:0000256" key="5">
    <source>
        <dbReference type="SAM" id="Phobius"/>
    </source>
</evidence>
<dbReference type="Pfam" id="PF02646">
    <property type="entry name" value="RmuC"/>
    <property type="match status" value="1"/>
</dbReference>
<sequence>MNELLILIGIIIILILIIIMFYQLTKTNKKMQQQQLMLMQKDDTISQITTILNSQNETIKLLNQQNQKSLGNDERFGERLKNMNDSVQSLLKESSLSFQKVADIANRINDINDIMINKKSRGNWGEYQLNNLLSVYAGDNQEIFETQYKLKNGYIGDVALHLPGTDKIMIIDSKFPLENYQKFIDEDTLEGERLKYEAAFRQDIKKHINDISKKYISSQTVENAVMFIPGEAIYMYICGNCANLIQYAHSKHVLITCPTTLIGVVFTLINITKDFNRSKHIKTLEKDIVAMYEDVTRLTERLDSVDQAIIRAQKLFKDVRISAEKIGKRIIKIHDGYEPETTDDSNQ</sequence>
<dbReference type="GO" id="GO:0006310">
    <property type="term" value="P:DNA recombination"/>
    <property type="evidence" value="ECO:0007669"/>
    <property type="project" value="UniProtKB-KW"/>
</dbReference>
<protein>
    <submittedName>
        <fullName evidence="6">DNA recombination protein RmuC</fullName>
    </submittedName>
</protein>
<gene>
    <name evidence="6" type="ORF">H9980_02855</name>
</gene>
<dbReference type="PANTHER" id="PTHR30563:SF0">
    <property type="entry name" value="DNA RECOMBINATION PROTEIN RMUC"/>
    <property type="match status" value="1"/>
</dbReference>
<keyword evidence="3" id="KW-0175">Coiled coil</keyword>
<evidence type="ECO:0000256" key="2">
    <source>
        <dbReference type="ARBA" id="ARBA00009840"/>
    </source>
</evidence>
<evidence type="ECO:0000313" key="6">
    <source>
        <dbReference type="EMBL" id="HIX80897.1"/>
    </source>
</evidence>